<organism evidence="1 2">
    <name type="scientific">Pseudomonas aeruginosa</name>
    <dbReference type="NCBI Taxonomy" id="287"/>
    <lineage>
        <taxon>Bacteria</taxon>
        <taxon>Pseudomonadati</taxon>
        <taxon>Pseudomonadota</taxon>
        <taxon>Gammaproteobacteria</taxon>
        <taxon>Pseudomonadales</taxon>
        <taxon>Pseudomonadaceae</taxon>
        <taxon>Pseudomonas</taxon>
    </lineage>
</organism>
<gene>
    <name evidence="1" type="ORF">DT376_43170</name>
</gene>
<feature type="non-terminal residue" evidence="1">
    <location>
        <position position="1"/>
    </location>
</feature>
<reference evidence="1 2" key="1">
    <citation type="submission" date="2018-07" db="EMBL/GenBank/DDBJ databases">
        <title>Mechanisms of high-level aminoglycoside resistance among Gram-negative pathogens in Brazil.</title>
        <authorList>
            <person name="Ballaben A.S."/>
            <person name="Darini A.L.C."/>
            <person name="Doi Y."/>
        </authorList>
    </citation>
    <scope>NUCLEOTIDE SEQUENCE [LARGE SCALE GENOMIC DNA]</scope>
    <source>
        <strain evidence="1 2">B2-305</strain>
    </source>
</reference>
<name>A0A367LUE8_PSEAI</name>
<protein>
    <submittedName>
        <fullName evidence="1">YfiR family protein</fullName>
    </submittedName>
</protein>
<evidence type="ECO:0000313" key="1">
    <source>
        <dbReference type="EMBL" id="RCI67641.1"/>
    </source>
</evidence>
<accession>A0A367LUE8</accession>
<sequence length="62" mass="6548">SLAGHPVLSISERGTECSVGSMFCLNVGGPRITFEANLDSIARSGVRVHPSVLKLARRQATP</sequence>
<dbReference type="Proteomes" id="UP000253594">
    <property type="component" value="Unassembled WGS sequence"/>
</dbReference>
<dbReference type="EMBL" id="QORE01003722">
    <property type="protein sequence ID" value="RCI67641.1"/>
    <property type="molecule type" value="Genomic_DNA"/>
</dbReference>
<proteinExistence type="predicted"/>
<dbReference type="Pfam" id="PF13689">
    <property type="entry name" value="DUF4154"/>
    <property type="match status" value="1"/>
</dbReference>
<dbReference type="AlphaFoldDB" id="A0A367LUE8"/>
<evidence type="ECO:0000313" key="2">
    <source>
        <dbReference type="Proteomes" id="UP000253594"/>
    </source>
</evidence>
<dbReference type="InterPro" id="IPR025293">
    <property type="entry name" value="YfiR/HmsC-like"/>
</dbReference>
<comment type="caution">
    <text evidence="1">The sequence shown here is derived from an EMBL/GenBank/DDBJ whole genome shotgun (WGS) entry which is preliminary data.</text>
</comment>